<evidence type="ECO:0000313" key="15">
    <source>
        <dbReference type="EMBL" id="QTX32963.1"/>
    </source>
</evidence>
<name>A0A9Q7EW39_9BACT</name>
<keyword evidence="16" id="KW-1185">Reference proteome</keyword>
<protein>
    <recommendedName>
        <fullName evidence="4 12">Phosphoribosylformylglycinamidine cyclo-ligase</fullName>
        <ecNumber evidence="3 12">6.3.3.1</ecNumber>
    </recommendedName>
    <alternativeName>
        <fullName evidence="9 12">AIR synthase</fullName>
    </alternativeName>
    <alternativeName>
        <fullName evidence="10 12">AIRS</fullName>
    </alternativeName>
    <alternativeName>
        <fullName evidence="8 12">Phosphoribosyl-aminoimidazole synthetase</fullName>
    </alternativeName>
</protein>
<evidence type="ECO:0000256" key="4">
    <source>
        <dbReference type="ARBA" id="ARBA00020367"/>
    </source>
</evidence>
<keyword evidence="6 12" id="KW-0547">Nucleotide-binding</keyword>
<dbReference type="SUPFAM" id="SSF56042">
    <property type="entry name" value="PurM C-terminal domain-like"/>
    <property type="match status" value="1"/>
</dbReference>
<evidence type="ECO:0000256" key="6">
    <source>
        <dbReference type="ARBA" id="ARBA00022741"/>
    </source>
</evidence>
<dbReference type="AlphaFoldDB" id="A0A9Q7EW39"/>
<evidence type="ECO:0000256" key="10">
    <source>
        <dbReference type="ARBA" id="ARBA00033093"/>
    </source>
</evidence>
<dbReference type="Pfam" id="PF00586">
    <property type="entry name" value="AIRS"/>
    <property type="match status" value="1"/>
</dbReference>
<proteinExistence type="inferred from homology"/>
<feature type="domain" description="PurM-like N-terminal" evidence="13">
    <location>
        <begin position="43"/>
        <end position="157"/>
    </location>
</feature>
<keyword evidence="12" id="KW-0658">Purine biosynthesis</keyword>
<dbReference type="EMBL" id="CP072943">
    <property type="protein sequence ID" value="QTX32963.1"/>
    <property type="molecule type" value="Genomic_DNA"/>
</dbReference>
<dbReference type="RefSeq" id="WP_274374229.1">
    <property type="nucleotide sequence ID" value="NZ_CP072943.1"/>
</dbReference>
<dbReference type="InterPro" id="IPR010918">
    <property type="entry name" value="PurM-like_C_dom"/>
</dbReference>
<reference evidence="16" key="1">
    <citation type="submission" date="2021-04" db="EMBL/GenBank/DDBJ databases">
        <title>A novel Synergistetes isolate from a pyrite-forming mixed culture.</title>
        <authorList>
            <person name="Bunk B."/>
            <person name="Sproer C."/>
            <person name="Spring S."/>
            <person name="Pester M."/>
        </authorList>
    </citation>
    <scope>NUCLEOTIDE SEQUENCE [LARGE SCALE GENOMIC DNA]</scope>
    <source>
        <strain evidence="16">J.5.4.2-T.3.5.2</strain>
    </source>
</reference>
<gene>
    <name evidence="12" type="primary">purM</name>
    <name evidence="15" type="ORF">KAR29_03355</name>
</gene>
<keyword evidence="7 12" id="KW-0067">ATP-binding</keyword>
<dbReference type="InterPro" id="IPR004733">
    <property type="entry name" value="PurM_cligase"/>
</dbReference>
<evidence type="ECO:0000256" key="12">
    <source>
        <dbReference type="HAMAP-Rule" id="MF_00741"/>
    </source>
</evidence>
<dbReference type="GO" id="GO:0004637">
    <property type="term" value="F:phosphoribosylamine-glycine ligase activity"/>
    <property type="evidence" value="ECO:0007669"/>
    <property type="project" value="TreeGrafter"/>
</dbReference>
<evidence type="ECO:0000256" key="11">
    <source>
        <dbReference type="ARBA" id="ARBA00049057"/>
    </source>
</evidence>
<dbReference type="GO" id="GO:0046084">
    <property type="term" value="P:adenine biosynthetic process"/>
    <property type="evidence" value="ECO:0007669"/>
    <property type="project" value="TreeGrafter"/>
</dbReference>
<dbReference type="HAMAP" id="MF_00741">
    <property type="entry name" value="AIRS"/>
    <property type="match status" value="1"/>
</dbReference>
<dbReference type="InterPro" id="IPR036676">
    <property type="entry name" value="PurM-like_C_sf"/>
</dbReference>
<dbReference type="SUPFAM" id="SSF55326">
    <property type="entry name" value="PurM N-terminal domain-like"/>
    <property type="match status" value="1"/>
</dbReference>
<evidence type="ECO:0000256" key="9">
    <source>
        <dbReference type="ARBA" id="ARBA00032931"/>
    </source>
</evidence>
<dbReference type="CDD" id="cd02196">
    <property type="entry name" value="PurM"/>
    <property type="match status" value="1"/>
</dbReference>
<feature type="domain" description="PurM-like C-terminal" evidence="14">
    <location>
        <begin position="170"/>
        <end position="323"/>
    </location>
</feature>
<dbReference type="InterPro" id="IPR036921">
    <property type="entry name" value="PurM-like_N_sf"/>
</dbReference>
<comment type="pathway">
    <text evidence="1 12">Purine metabolism; IMP biosynthesis via de novo pathway; 5-amino-1-(5-phospho-D-ribosyl)imidazole from N(2)-formyl-N(1)-(5-phospho-D-ribosyl)glycinamide: step 2/2.</text>
</comment>
<dbReference type="Proteomes" id="UP000671879">
    <property type="component" value="Chromosome"/>
</dbReference>
<comment type="catalytic activity">
    <reaction evidence="11 12">
        <text>2-formamido-N(1)-(5-O-phospho-beta-D-ribosyl)acetamidine + ATP = 5-amino-1-(5-phospho-beta-D-ribosyl)imidazole + ADP + phosphate + H(+)</text>
        <dbReference type="Rhea" id="RHEA:23032"/>
        <dbReference type="ChEBI" id="CHEBI:15378"/>
        <dbReference type="ChEBI" id="CHEBI:30616"/>
        <dbReference type="ChEBI" id="CHEBI:43474"/>
        <dbReference type="ChEBI" id="CHEBI:137981"/>
        <dbReference type="ChEBI" id="CHEBI:147287"/>
        <dbReference type="ChEBI" id="CHEBI:456216"/>
        <dbReference type="EC" id="6.3.3.1"/>
    </reaction>
</comment>
<evidence type="ECO:0000259" key="14">
    <source>
        <dbReference type="Pfam" id="PF02769"/>
    </source>
</evidence>
<evidence type="ECO:0000256" key="5">
    <source>
        <dbReference type="ARBA" id="ARBA00022598"/>
    </source>
</evidence>
<evidence type="ECO:0000259" key="13">
    <source>
        <dbReference type="Pfam" id="PF00586"/>
    </source>
</evidence>
<dbReference type="GO" id="GO:0005829">
    <property type="term" value="C:cytosol"/>
    <property type="evidence" value="ECO:0007669"/>
    <property type="project" value="TreeGrafter"/>
</dbReference>
<dbReference type="Pfam" id="PF02769">
    <property type="entry name" value="AIRS_C"/>
    <property type="match status" value="1"/>
</dbReference>
<dbReference type="PANTHER" id="PTHR10520">
    <property type="entry name" value="TRIFUNCTIONAL PURINE BIOSYNTHETIC PROTEIN ADENOSINE-3-RELATED"/>
    <property type="match status" value="1"/>
</dbReference>
<evidence type="ECO:0000256" key="8">
    <source>
        <dbReference type="ARBA" id="ARBA00031908"/>
    </source>
</evidence>
<evidence type="ECO:0000256" key="1">
    <source>
        <dbReference type="ARBA" id="ARBA00004686"/>
    </source>
</evidence>
<dbReference type="KEGG" id="aram:KAR29_03355"/>
<dbReference type="GO" id="GO:0006189">
    <property type="term" value="P:'de novo' IMP biosynthetic process"/>
    <property type="evidence" value="ECO:0007669"/>
    <property type="project" value="UniProtKB-UniRule"/>
</dbReference>
<comment type="subcellular location">
    <subcellularLocation>
        <location evidence="12">Cytoplasm</location>
    </subcellularLocation>
</comment>
<evidence type="ECO:0000256" key="3">
    <source>
        <dbReference type="ARBA" id="ARBA00013047"/>
    </source>
</evidence>
<evidence type="ECO:0000256" key="2">
    <source>
        <dbReference type="ARBA" id="ARBA00010280"/>
    </source>
</evidence>
<dbReference type="InterPro" id="IPR016188">
    <property type="entry name" value="PurM-like_N"/>
</dbReference>
<dbReference type="Gene3D" id="3.90.650.10">
    <property type="entry name" value="PurM-like C-terminal domain"/>
    <property type="match status" value="1"/>
</dbReference>
<dbReference type="EC" id="6.3.3.1" evidence="3 12"/>
<dbReference type="Gene3D" id="3.30.1330.10">
    <property type="entry name" value="PurM-like, N-terminal domain"/>
    <property type="match status" value="1"/>
</dbReference>
<accession>A0A9Q7EW39</accession>
<comment type="similarity">
    <text evidence="2 12">Belongs to the AIR synthase family.</text>
</comment>
<evidence type="ECO:0000313" key="16">
    <source>
        <dbReference type="Proteomes" id="UP000671879"/>
    </source>
</evidence>
<organism evidence="15 16">
    <name type="scientific">Aminithiophilus ramosus</name>
    <dbReference type="NCBI Taxonomy" id="3029084"/>
    <lineage>
        <taxon>Bacteria</taxon>
        <taxon>Thermotogati</taxon>
        <taxon>Synergistota</taxon>
        <taxon>Synergistia</taxon>
        <taxon>Synergistales</taxon>
        <taxon>Aminithiophilaceae</taxon>
        <taxon>Aminithiophilus</taxon>
    </lineage>
</organism>
<dbReference type="PANTHER" id="PTHR10520:SF12">
    <property type="entry name" value="TRIFUNCTIONAL PURINE BIOSYNTHETIC PROTEIN ADENOSINE-3"/>
    <property type="match status" value="1"/>
</dbReference>
<dbReference type="GO" id="GO:0004641">
    <property type="term" value="F:phosphoribosylformylglycinamidine cyclo-ligase activity"/>
    <property type="evidence" value="ECO:0007669"/>
    <property type="project" value="UniProtKB-UniRule"/>
</dbReference>
<dbReference type="NCBIfam" id="TIGR00878">
    <property type="entry name" value="purM"/>
    <property type="match status" value="1"/>
</dbReference>
<dbReference type="GO" id="GO:0005524">
    <property type="term" value="F:ATP binding"/>
    <property type="evidence" value="ECO:0007669"/>
    <property type="project" value="UniProtKB-KW"/>
</dbReference>
<sequence>MTWTYEQSGVSIDGGNAWVEAIKGLVGSERGGSVVSGIGGFTGLYRLPGGGLLAACCDGVGTKLEIARAAGKLRGLGQDLVAMNVNDLVTCGARPLFFLDYLACGRLEAPRLSPVLAGIVEACRSVGAVLLGGETAEMPGVYPPEGFDLAGFAVGLVEEKDLIDGSCVAEGDLLLGLASSGLHSNGFSLVRKALLEGGNRRLDEIVDGRGLDDLLLEPTRLYVRQALAAAATGKVKAMAHITGGGLEENVSRVLGGLRPAVDWGGWSRPSVYSLLAPSVDETEMRRVFNVGVGFVFVVAPRDRQAVEEALTAEGEKPFLVGEIRR</sequence>
<evidence type="ECO:0000256" key="7">
    <source>
        <dbReference type="ARBA" id="ARBA00022840"/>
    </source>
</evidence>
<keyword evidence="5 12" id="KW-0436">Ligase</keyword>
<keyword evidence="12" id="KW-0963">Cytoplasm</keyword>